<proteinExistence type="predicted"/>
<gene>
    <name evidence="1" type="ORF">ACFQO6_17995</name>
</gene>
<organism evidence="1 2">
    <name type="scientific">Nocardioides astragali</name>
    <dbReference type="NCBI Taxonomy" id="1776736"/>
    <lineage>
        <taxon>Bacteria</taxon>
        <taxon>Bacillati</taxon>
        <taxon>Actinomycetota</taxon>
        <taxon>Actinomycetes</taxon>
        <taxon>Propionibacteriales</taxon>
        <taxon>Nocardioidaceae</taxon>
        <taxon>Nocardioides</taxon>
    </lineage>
</organism>
<protein>
    <submittedName>
        <fullName evidence="1">Uncharacterized protein</fullName>
    </submittedName>
</protein>
<keyword evidence="2" id="KW-1185">Reference proteome</keyword>
<accession>A0ABW2N834</accession>
<dbReference type="RefSeq" id="WP_255892098.1">
    <property type="nucleotide sequence ID" value="NZ_JAFMZM010000005.1"/>
</dbReference>
<evidence type="ECO:0000313" key="2">
    <source>
        <dbReference type="Proteomes" id="UP001596524"/>
    </source>
</evidence>
<reference evidence="2" key="1">
    <citation type="journal article" date="2019" name="Int. J. Syst. Evol. Microbiol.">
        <title>The Global Catalogue of Microorganisms (GCM) 10K type strain sequencing project: providing services to taxonomists for standard genome sequencing and annotation.</title>
        <authorList>
            <consortium name="The Broad Institute Genomics Platform"/>
            <consortium name="The Broad Institute Genome Sequencing Center for Infectious Disease"/>
            <person name="Wu L."/>
            <person name="Ma J."/>
        </authorList>
    </citation>
    <scope>NUCLEOTIDE SEQUENCE [LARGE SCALE GENOMIC DNA]</scope>
    <source>
        <strain evidence="2">FCH27</strain>
    </source>
</reference>
<comment type="caution">
    <text evidence="1">The sequence shown here is derived from an EMBL/GenBank/DDBJ whole genome shotgun (WGS) entry which is preliminary data.</text>
</comment>
<name>A0ABW2N834_9ACTN</name>
<evidence type="ECO:0000313" key="1">
    <source>
        <dbReference type="EMBL" id="MFC7362172.1"/>
    </source>
</evidence>
<dbReference type="EMBL" id="JBHTCH010000021">
    <property type="protein sequence ID" value="MFC7362172.1"/>
    <property type="molecule type" value="Genomic_DNA"/>
</dbReference>
<sequence>MKRTEEDEHPRPAINVTNVEHLARHMFQRQADSYDSDPALVELAWVDPDIRAFWMAEAISVLAYLEELAA</sequence>
<dbReference type="Proteomes" id="UP001596524">
    <property type="component" value="Unassembled WGS sequence"/>
</dbReference>